<reference evidence="4 5" key="1">
    <citation type="submission" date="2018-09" db="EMBL/GenBank/DDBJ databases">
        <title>Genome sequencing of Aeromonas veronii MS-17-88.</title>
        <authorList>
            <person name="Tekedar H.C."/>
            <person name="Arick M.A."/>
            <person name="Hsu C.-Y."/>
            <person name="Thrash A."/>
            <person name="Karsi A."/>
            <person name="Lawrence M.L."/>
            <person name="Abdelhamed H."/>
        </authorList>
    </citation>
    <scope>NUCLEOTIDE SEQUENCE [LARGE SCALE GENOMIC DNA]</scope>
    <source>
        <strain evidence="4 5">MS 17-88</strain>
    </source>
</reference>
<evidence type="ECO:0000313" key="4">
    <source>
        <dbReference type="EMBL" id="RKJ86232.1"/>
    </source>
</evidence>
<dbReference type="Gene3D" id="2.60.60.30">
    <property type="entry name" value="sav2460 like domains"/>
    <property type="match status" value="1"/>
</dbReference>
<dbReference type="InterPro" id="IPR051324">
    <property type="entry name" value="Stress/Tellurium_Resist"/>
</dbReference>
<sequence>MELISGQNVQLSGHELVIEVTHQQAGGFSGDIDTSAFLLTNTDKVRSDSDFIFYNQPESPDGAVIYAKTATGGRYTVNTSKVDETIQKIALTVVIDGSSTISHLSSLGLNIAGQVTYQVPLVDRSEKALIMGQIYRHNGAWKFKALGMGFNGGLASLATNYGVAVDDEPTAPAPAPISAPNKPPVGVSLEKKLAEQAPYLISLAKPVGVSLAKHKLEQVKAKVAFVLDASGSMTSQFKRGNVQAVLERIAVLAAQFDDDGQMDVWGFAERHKKYPDVSLSNLKGYISSLQSSGKRGLFELLPTLGGTNNEPPVMNEIIDNFKGSKEPVYIVFITDGGISKTRAIKEAIRESANYPIFWKFVGLGGSNYGILENLDDFTDRLIDNTDFFPIDDFQRVSDEVLYDKLLTEFSGWLSGAKRKSIIS</sequence>
<dbReference type="PANTHER" id="PTHR32097:SF4">
    <property type="entry name" value="GENERAL STRESS PROTEIN 16U"/>
    <property type="match status" value="1"/>
</dbReference>
<dbReference type="InterPro" id="IPR002035">
    <property type="entry name" value="VWF_A"/>
</dbReference>
<dbReference type="GO" id="GO:0046690">
    <property type="term" value="P:response to tellurium ion"/>
    <property type="evidence" value="ECO:0007669"/>
    <property type="project" value="UniProtKB-KW"/>
</dbReference>
<dbReference type="Gene3D" id="3.40.50.410">
    <property type="entry name" value="von Willebrand factor, type A domain"/>
    <property type="match status" value="1"/>
</dbReference>
<dbReference type="AlphaFoldDB" id="A0A3A9IIU8"/>
<proteinExistence type="inferred from homology"/>
<evidence type="ECO:0000259" key="3">
    <source>
        <dbReference type="PROSITE" id="PS50234"/>
    </source>
</evidence>
<dbReference type="Pfam" id="PF02342">
    <property type="entry name" value="TerD"/>
    <property type="match status" value="1"/>
</dbReference>
<dbReference type="RefSeq" id="WP_120415872.1">
    <property type="nucleotide sequence ID" value="NZ_RAWX01000004.1"/>
</dbReference>
<feature type="domain" description="VWFA" evidence="3">
    <location>
        <begin position="222"/>
        <end position="405"/>
    </location>
</feature>
<dbReference type="InterPro" id="IPR036465">
    <property type="entry name" value="vWFA_dom_sf"/>
</dbReference>
<dbReference type="InterPro" id="IPR019303">
    <property type="entry name" value="vWA_TerF_C"/>
</dbReference>
<dbReference type="CDD" id="cd06974">
    <property type="entry name" value="TerD_like"/>
    <property type="match status" value="1"/>
</dbReference>
<evidence type="ECO:0000313" key="5">
    <source>
        <dbReference type="Proteomes" id="UP000281725"/>
    </source>
</evidence>
<protein>
    <submittedName>
        <fullName evidence="4">Tellurium resistance protein TerF</fullName>
    </submittedName>
</protein>
<dbReference type="EMBL" id="RAWX01000004">
    <property type="protein sequence ID" value="RKJ86232.1"/>
    <property type="molecule type" value="Genomic_DNA"/>
</dbReference>
<dbReference type="SUPFAM" id="SSF53300">
    <property type="entry name" value="vWA-like"/>
    <property type="match status" value="1"/>
</dbReference>
<name>A0A3A9IIU8_AERVE</name>
<organism evidence="4 5">
    <name type="scientific">Aeromonas veronii</name>
    <dbReference type="NCBI Taxonomy" id="654"/>
    <lineage>
        <taxon>Bacteria</taxon>
        <taxon>Pseudomonadati</taxon>
        <taxon>Pseudomonadota</taxon>
        <taxon>Gammaproteobacteria</taxon>
        <taxon>Aeromonadales</taxon>
        <taxon>Aeromonadaceae</taxon>
        <taxon>Aeromonas</taxon>
    </lineage>
</organism>
<comment type="caution">
    <text evidence="4">The sequence shown here is derived from an EMBL/GenBank/DDBJ whole genome shotgun (WGS) entry which is preliminary data.</text>
</comment>
<evidence type="ECO:0000256" key="1">
    <source>
        <dbReference type="ARBA" id="ARBA00008775"/>
    </source>
</evidence>
<accession>A0A3A9IIU8</accession>
<evidence type="ECO:0000256" key="2">
    <source>
        <dbReference type="ARBA" id="ARBA00022686"/>
    </source>
</evidence>
<dbReference type="PANTHER" id="PTHR32097">
    <property type="entry name" value="CAMP-BINDING PROTEIN 1-RELATED"/>
    <property type="match status" value="1"/>
</dbReference>
<dbReference type="PROSITE" id="PS50234">
    <property type="entry name" value="VWFA"/>
    <property type="match status" value="1"/>
</dbReference>
<keyword evidence="2" id="KW-0778">Tellurium resistance</keyword>
<dbReference type="Proteomes" id="UP000281725">
    <property type="component" value="Unassembled WGS sequence"/>
</dbReference>
<dbReference type="Pfam" id="PF10138">
    <property type="entry name" value="vWA-TerF-like"/>
    <property type="match status" value="1"/>
</dbReference>
<dbReference type="InterPro" id="IPR003325">
    <property type="entry name" value="TerD"/>
</dbReference>
<dbReference type="SMART" id="SM00327">
    <property type="entry name" value="VWA"/>
    <property type="match status" value="1"/>
</dbReference>
<gene>
    <name evidence="4" type="ORF">D6R50_18250</name>
</gene>
<comment type="similarity">
    <text evidence="1">Belongs to the CAPAB/TerDEXZ family.</text>
</comment>